<dbReference type="EMBL" id="MU827415">
    <property type="protein sequence ID" value="KAJ7349538.1"/>
    <property type="molecule type" value="Genomic_DNA"/>
</dbReference>
<sequence>MFKAILVEKVNDFLDSDSYVSRIGTTAIGKTNSSFVEENVFVLSEKVHVDQRGNLLGQEDHKFVYVPGRNELELRVKRPFSVKPLKAILPIAKTALKQNYGAMLLALGCVAMDSCALGSEFVEWGAREITEGYISRVARHLEGAMSDVVPSYAIVMWFVKEAVGQVISTGRTKNVPCVVIQPSFYQNTDYDSSAVHASLRKENKGKSQCRKVKGKNVRATYVHQTAFGENLGNVLRALRNNEERIASNEESSTSDEEESKGGEQERDDEESSASDEESSTNDEEESRGGEQEREGEQGRGDEESSSSDEESSGDQQGREGEQSRSSEQEREGEQGRGDEQEREGEQRSGGEQEREGEQHSGGEREREGEQGRG</sequence>
<name>A0A9W9YHD6_9CNID</name>
<evidence type="ECO:0000313" key="3">
    <source>
        <dbReference type="Proteomes" id="UP001163046"/>
    </source>
</evidence>
<gene>
    <name evidence="2" type="ORF">OS493_038701</name>
</gene>
<feature type="compositionally biased region" description="Basic and acidic residues" evidence="1">
    <location>
        <begin position="316"/>
        <end position="373"/>
    </location>
</feature>
<feature type="compositionally biased region" description="Acidic residues" evidence="1">
    <location>
        <begin position="265"/>
        <end position="285"/>
    </location>
</feature>
<reference evidence="2" key="1">
    <citation type="submission" date="2023-01" db="EMBL/GenBank/DDBJ databases">
        <title>Genome assembly of the deep-sea coral Lophelia pertusa.</title>
        <authorList>
            <person name="Herrera S."/>
            <person name="Cordes E."/>
        </authorList>
    </citation>
    <scope>NUCLEOTIDE SEQUENCE</scope>
    <source>
        <strain evidence="2">USNM1676648</strain>
        <tissue evidence="2">Polyp</tissue>
    </source>
</reference>
<protein>
    <submittedName>
        <fullName evidence="2">Uncharacterized protein</fullName>
    </submittedName>
</protein>
<feature type="compositionally biased region" description="Basic and acidic residues" evidence="1">
    <location>
        <begin position="286"/>
        <end position="302"/>
    </location>
</feature>
<keyword evidence="3" id="KW-1185">Reference proteome</keyword>
<proteinExistence type="predicted"/>
<comment type="caution">
    <text evidence="2">The sequence shown here is derived from an EMBL/GenBank/DDBJ whole genome shotgun (WGS) entry which is preliminary data.</text>
</comment>
<feature type="compositionally biased region" description="Acidic residues" evidence="1">
    <location>
        <begin position="303"/>
        <end position="312"/>
    </location>
</feature>
<evidence type="ECO:0000256" key="1">
    <source>
        <dbReference type="SAM" id="MobiDB-lite"/>
    </source>
</evidence>
<dbReference type="AlphaFoldDB" id="A0A9W9YHD6"/>
<accession>A0A9W9YHD6</accession>
<feature type="region of interest" description="Disordered" evidence="1">
    <location>
        <begin position="244"/>
        <end position="373"/>
    </location>
</feature>
<organism evidence="2 3">
    <name type="scientific">Desmophyllum pertusum</name>
    <dbReference type="NCBI Taxonomy" id="174260"/>
    <lineage>
        <taxon>Eukaryota</taxon>
        <taxon>Metazoa</taxon>
        <taxon>Cnidaria</taxon>
        <taxon>Anthozoa</taxon>
        <taxon>Hexacorallia</taxon>
        <taxon>Scleractinia</taxon>
        <taxon>Caryophylliina</taxon>
        <taxon>Caryophylliidae</taxon>
        <taxon>Desmophyllum</taxon>
    </lineage>
</organism>
<evidence type="ECO:0000313" key="2">
    <source>
        <dbReference type="EMBL" id="KAJ7349538.1"/>
    </source>
</evidence>
<dbReference type="Proteomes" id="UP001163046">
    <property type="component" value="Unassembled WGS sequence"/>
</dbReference>